<evidence type="ECO:0000313" key="2">
    <source>
        <dbReference type="EMBL" id="KYN44708.1"/>
    </source>
</evidence>
<dbReference type="AlphaFoldDB" id="A0A195FW88"/>
<reference evidence="2 3" key="1">
    <citation type="submission" date="2016-03" db="EMBL/GenBank/DDBJ databases">
        <title>Trachymyrmex septentrionalis WGS genome.</title>
        <authorList>
            <person name="Nygaard S."/>
            <person name="Hu H."/>
            <person name="Boomsma J."/>
            <person name="Zhang G."/>
        </authorList>
    </citation>
    <scope>NUCLEOTIDE SEQUENCE [LARGE SCALE GENOMIC DNA]</scope>
    <source>
        <strain evidence="2">Tsep2-gDNA-1</strain>
        <tissue evidence="2">Whole body</tissue>
    </source>
</reference>
<evidence type="ECO:0000256" key="1">
    <source>
        <dbReference type="SAM" id="MobiDB-lite"/>
    </source>
</evidence>
<name>A0A195FW88_9HYME</name>
<sequence length="265" mass="30838">MQKLIDLCVPITAESTFPDRFRGELYLSIPAMEIKNLIVPRMKMDTLIKSNEFCNATPFMNRPIEVEDQRSCSQPRKTEGLESLDLEDGPRQAEREASRSSLNFPTRSQIPHFRGKRSTDDILIYTFIFGNRFGISKPCRYENCKDKLNIFHYKVAQVLDKWKEVGLIGRHYFFMAQLVLISEIQQFSCTCIKILDQQPTTTKAKLCRQASTSFTEQRFNDVPYLICFVIVFVLLEDQSLDDTDTRFGIWHFRLINSMISFISNV</sequence>
<feature type="compositionally biased region" description="Basic and acidic residues" evidence="1">
    <location>
        <begin position="88"/>
        <end position="98"/>
    </location>
</feature>
<dbReference type="EMBL" id="KQ981208">
    <property type="protein sequence ID" value="KYN44708.1"/>
    <property type="molecule type" value="Genomic_DNA"/>
</dbReference>
<evidence type="ECO:0000313" key="3">
    <source>
        <dbReference type="Proteomes" id="UP000078541"/>
    </source>
</evidence>
<accession>A0A195FW88</accession>
<protein>
    <submittedName>
        <fullName evidence="2">Uncharacterized protein</fullName>
    </submittedName>
</protein>
<feature type="compositionally biased region" description="Basic and acidic residues" evidence="1">
    <location>
        <begin position="67"/>
        <end position="80"/>
    </location>
</feature>
<proteinExistence type="predicted"/>
<gene>
    <name evidence="2" type="ORF">ALC56_00703</name>
</gene>
<dbReference type="Proteomes" id="UP000078541">
    <property type="component" value="Unassembled WGS sequence"/>
</dbReference>
<feature type="region of interest" description="Disordered" evidence="1">
    <location>
        <begin position="67"/>
        <end position="101"/>
    </location>
</feature>
<organism evidence="2 3">
    <name type="scientific">Trachymyrmex septentrionalis</name>
    <dbReference type="NCBI Taxonomy" id="34720"/>
    <lineage>
        <taxon>Eukaryota</taxon>
        <taxon>Metazoa</taxon>
        <taxon>Ecdysozoa</taxon>
        <taxon>Arthropoda</taxon>
        <taxon>Hexapoda</taxon>
        <taxon>Insecta</taxon>
        <taxon>Pterygota</taxon>
        <taxon>Neoptera</taxon>
        <taxon>Endopterygota</taxon>
        <taxon>Hymenoptera</taxon>
        <taxon>Apocrita</taxon>
        <taxon>Aculeata</taxon>
        <taxon>Formicoidea</taxon>
        <taxon>Formicidae</taxon>
        <taxon>Myrmicinae</taxon>
        <taxon>Trachymyrmex</taxon>
    </lineage>
</organism>
<keyword evidence="3" id="KW-1185">Reference proteome</keyword>